<dbReference type="SMART" id="SM01110">
    <property type="entry name" value="Cutinase"/>
    <property type="match status" value="1"/>
</dbReference>
<dbReference type="InterPro" id="IPR036365">
    <property type="entry name" value="PGBD-like_sf"/>
</dbReference>
<dbReference type="EMBL" id="BONG01000054">
    <property type="protein sequence ID" value="GIF93013.1"/>
    <property type="molecule type" value="Genomic_DNA"/>
</dbReference>
<dbReference type="Pfam" id="PF01471">
    <property type="entry name" value="PG_binding_1"/>
    <property type="match status" value="1"/>
</dbReference>
<evidence type="ECO:0000256" key="4">
    <source>
        <dbReference type="ARBA" id="ARBA00023157"/>
    </source>
</evidence>
<dbReference type="InterPro" id="IPR036366">
    <property type="entry name" value="PGBDSf"/>
</dbReference>
<dbReference type="InterPro" id="IPR000675">
    <property type="entry name" value="Cutinase/axe"/>
</dbReference>
<dbReference type="InterPro" id="IPR006311">
    <property type="entry name" value="TAT_signal"/>
</dbReference>
<dbReference type="SUPFAM" id="SSF47090">
    <property type="entry name" value="PGBD-like"/>
    <property type="match status" value="2"/>
</dbReference>
<keyword evidence="2" id="KW-0719">Serine esterase</keyword>
<dbReference type="SUPFAM" id="SSF53474">
    <property type="entry name" value="alpha/beta-Hydrolases"/>
    <property type="match status" value="1"/>
</dbReference>
<reference evidence="7 8" key="1">
    <citation type="submission" date="2021-01" db="EMBL/GenBank/DDBJ databases">
        <title>Whole genome shotgun sequence of Catellatospora chokoriensis NBRC 107358.</title>
        <authorList>
            <person name="Komaki H."/>
            <person name="Tamura T."/>
        </authorList>
    </citation>
    <scope>NUCLEOTIDE SEQUENCE [LARGE SCALE GENOMIC DNA]</scope>
    <source>
        <strain evidence="7 8">NBRC 107358</strain>
    </source>
</reference>
<gene>
    <name evidence="7" type="ORF">Cch02nite_64570</name>
</gene>
<dbReference type="PANTHER" id="PTHR33630">
    <property type="entry name" value="CUTINASE RV1984C-RELATED-RELATED"/>
    <property type="match status" value="1"/>
</dbReference>
<dbReference type="PROSITE" id="PS51318">
    <property type="entry name" value="TAT"/>
    <property type="match status" value="1"/>
</dbReference>
<evidence type="ECO:0000256" key="5">
    <source>
        <dbReference type="SAM" id="SignalP"/>
    </source>
</evidence>
<dbReference type="AlphaFoldDB" id="A0A8J3NUL6"/>
<feature type="domain" description="Peptidoglycan binding-like" evidence="6">
    <location>
        <begin position="399"/>
        <end position="452"/>
    </location>
</feature>
<evidence type="ECO:0000313" key="8">
    <source>
        <dbReference type="Proteomes" id="UP000619293"/>
    </source>
</evidence>
<name>A0A8J3NUL6_9ACTN</name>
<dbReference type="InterPro" id="IPR029058">
    <property type="entry name" value="AB_hydrolase_fold"/>
</dbReference>
<keyword evidence="8" id="KW-1185">Reference proteome</keyword>
<protein>
    <recommendedName>
        <fullName evidence="6">Peptidoglycan binding-like domain-containing protein</fullName>
    </recommendedName>
</protein>
<evidence type="ECO:0000259" key="6">
    <source>
        <dbReference type="Pfam" id="PF01471"/>
    </source>
</evidence>
<evidence type="ECO:0000256" key="1">
    <source>
        <dbReference type="ARBA" id="ARBA00007534"/>
    </source>
</evidence>
<accession>A0A8J3NUL6</accession>
<dbReference type="InterPro" id="IPR002477">
    <property type="entry name" value="Peptidoglycan-bd-like"/>
</dbReference>
<sequence length="456" mass="46804">MTFSLRQRARRAGLALLASLAVGAGVAVPAAPAAAGGTTTTCAQVVAIAVRGTDEAAGTGTGPFGNTYTTGGLGTPAAVTAELKMTSSLQIRSAGLIYHASWDNAVSLADGPSHLLDELNALASNCPNTRTVLVGYSQGAAVIAYTLTFYKVVMSTTVRNNLAAVVFFGDPGYRQGELFNDPHNTSDGYGIRYRGPGELDWVASRLHSYCYEGDTVCDGPYTGNWTVHNNAYDAGQPVQLATQFILNRLNYSGGGDDGSPSGGGSTPVPTLSDGVILQEIAQAGGYTGPVDGIPGVNTWLGTQQVMTGYGYTGPIDGAPGTNTYAAMQRLAQQGGYTGPVDGALGVNSWKGLQTVLSRFGYTGPVDGVPGTNTYAALQRLAKLGGYTGPADGVLGTNSWKGVQKVLSGYGYTGPIDGAPGPNTYAAMQRMAQLGGYTGPVDGALGPNTWTALARLI</sequence>
<feature type="signal peptide" evidence="5">
    <location>
        <begin position="1"/>
        <end position="35"/>
    </location>
</feature>
<dbReference type="Gene3D" id="3.40.50.1820">
    <property type="entry name" value="alpha/beta hydrolase"/>
    <property type="match status" value="1"/>
</dbReference>
<evidence type="ECO:0000313" key="7">
    <source>
        <dbReference type="EMBL" id="GIF93013.1"/>
    </source>
</evidence>
<dbReference type="GO" id="GO:0052689">
    <property type="term" value="F:carboxylic ester hydrolase activity"/>
    <property type="evidence" value="ECO:0007669"/>
    <property type="project" value="UniProtKB-KW"/>
</dbReference>
<evidence type="ECO:0000256" key="3">
    <source>
        <dbReference type="ARBA" id="ARBA00022801"/>
    </source>
</evidence>
<keyword evidence="3" id="KW-0378">Hydrolase</keyword>
<dbReference type="Proteomes" id="UP000619293">
    <property type="component" value="Unassembled WGS sequence"/>
</dbReference>
<comment type="caution">
    <text evidence="7">The sequence shown here is derived from an EMBL/GenBank/DDBJ whole genome shotgun (WGS) entry which is preliminary data.</text>
</comment>
<organism evidence="7 8">
    <name type="scientific">Catellatospora chokoriensis</name>
    <dbReference type="NCBI Taxonomy" id="310353"/>
    <lineage>
        <taxon>Bacteria</taxon>
        <taxon>Bacillati</taxon>
        <taxon>Actinomycetota</taxon>
        <taxon>Actinomycetes</taxon>
        <taxon>Micromonosporales</taxon>
        <taxon>Micromonosporaceae</taxon>
        <taxon>Catellatospora</taxon>
    </lineage>
</organism>
<comment type="similarity">
    <text evidence="1">Belongs to the cutinase family.</text>
</comment>
<keyword evidence="4" id="KW-1015">Disulfide bond</keyword>
<dbReference type="Pfam" id="PF01083">
    <property type="entry name" value="Cutinase"/>
    <property type="match status" value="1"/>
</dbReference>
<evidence type="ECO:0000256" key="2">
    <source>
        <dbReference type="ARBA" id="ARBA00022487"/>
    </source>
</evidence>
<dbReference type="PANTHER" id="PTHR33630:SF9">
    <property type="entry name" value="CUTINASE 4"/>
    <property type="match status" value="1"/>
</dbReference>
<feature type="chain" id="PRO_5038953407" description="Peptidoglycan binding-like domain-containing protein" evidence="5">
    <location>
        <begin position="36"/>
        <end position="456"/>
    </location>
</feature>
<dbReference type="RefSeq" id="WP_203736600.1">
    <property type="nucleotide sequence ID" value="NZ_BAAALB010000001.1"/>
</dbReference>
<proteinExistence type="inferred from homology"/>
<dbReference type="Gene3D" id="1.10.101.10">
    <property type="entry name" value="PGBD-like superfamily/PGBD"/>
    <property type="match status" value="2"/>
</dbReference>
<keyword evidence="5" id="KW-0732">Signal</keyword>